<dbReference type="EMBL" id="CP042301">
    <property type="protein sequence ID" value="QIS94678.1"/>
    <property type="molecule type" value="Genomic_DNA"/>
</dbReference>
<dbReference type="AlphaFoldDB" id="A0A6H0DY03"/>
<accession>A0A6H0DY03</accession>
<sequence>MTITAIAPTVPTTDAEAIAFALDHLDAFEVADFLADWCEGKDPKPWLDAWHQDRQGG</sequence>
<keyword evidence="2" id="KW-1185">Reference proteome</keyword>
<protein>
    <submittedName>
        <fullName evidence="1">Uncharacterized protein</fullName>
    </submittedName>
</protein>
<reference evidence="1" key="1">
    <citation type="submission" date="2020-04" db="EMBL/GenBank/DDBJ databases">
        <title>Nitratireductor sp. nov. isolated from mangrove soil.</title>
        <authorList>
            <person name="Ye Y."/>
        </authorList>
    </citation>
    <scope>NUCLEOTIDE SEQUENCE</scope>
    <source>
        <strain evidence="1">SY7</strain>
    </source>
</reference>
<gene>
    <name evidence="1" type="ORF">FQ775_24115</name>
</gene>
<name>A0A6H0DY03_9HYPH</name>
<proteinExistence type="predicted"/>
<dbReference type="RefSeq" id="WP_167813064.1">
    <property type="nucleotide sequence ID" value="NZ_CP042301.2"/>
</dbReference>
<organism evidence="1 2">
    <name type="scientific">Nitratireductor mangrovi</name>
    <dbReference type="NCBI Taxonomy" id="2599600"/>
    <lineage>
        <taxon>Bacteria</taxon>
        <taxon>Pseudomonadati</taxon>
        <taxon>Pseudomonadota</taxon>
        <taxon>Alphaproteobacteria</taxon>
        <taxon>Hyphomicrobiales</taxon>
        <taxon>Phyllobacteriaceae</taxon>
        <taxon>Nitratireductor</taxon>
    </lineage>
</organism>
<evidence type="ECO:0000313" key="2">
    <source>
        <dbReference type="Proteomes" id="UP000321389"/>
    </source>
</evidence>
<dbReference type="Proteomes" id="UP000321389">
    <property type="component" value="Chromosome"/>
</dbReference>
<evidence type="ECO:0000313" key="1">
    <source>
        <dbReference type="EMBL" id="QIS94678.1"/>
    </source>
</evidence>
<dbReference type="KEGG" id="niy:FQ775_24115"/>